<name>A0A7W3ZEX2_9PSEU</name>
<protein>
    <submittedName>
        <fullName evidence="3">Transposase</fullName>
    </submittedName>
</protein>
<organism evidence="3 4">
    <name type="scientific">Amycolatopsis dendrobii</name>
    <dbReference type="NCBI Taxonomy" id="2760662"/>
    <lineage>
        <taxon>Bacteria</taxon>
        <taxon>Bacillati</taxon>
        <taxon>Actinomycetota</taxon>
        <taxon>Actinomycetes</taxon>
        <taxon>Pseudonocardiales</taxon>
        <taxon>Pseudonocardiaceae</taxon>
        <taxon>Amycolatopsis</taxon>
    </lineage>
</organism>
<reference evidence="3 4" key="1">
    <citation type="submission" date="2020-08" db="EMBL/GenBank/DDBJ databases">
        <title>Amycolatopsis sp. nov. DR6-1 isolated from Dendrobium heterocarpum.</title>
        <authorList>
            <person name="Tedsree N."/>
            <person name="Kuncharoen N."/>
            <person name="Likhitwitayawuid K."/>
            <person name="Tanasupawat S."/>
        </authorList>
    </citation>
    <scope>NUCLEOTIDE SEQUENCE [LARGE SCALE GENOMIC DNA]</scope>
    <source>
        <strain evidence="3 4">DR6-1</strain>
    </source>
</reference>
<feature type="region of interest" description="Disordered" evidence="1">
    <location>
        <begin position="138"/>
        <end position="160"/>
    </location>
</feature>
<evidence type="ECO:0000256" key="1">
    <source>
        <dbReference type="SAM" id="MobiDB-lite"/>
    </source>
</evidence>
<dbReference type="PANTHER" id="PTHR46637:SF1">
    <property type="entry name" value="BLL5188 PROTEIN"/>
    <property type="match status" value="1"/>
</dbReference>
<proteinExistence type="predicted"/>
<keyword evidence="4" id="KW-1185">Reference proteome</keyword>
<evidence type="ECO:0000259" key="2">
    <source>
        <dbReference type="Pfam" id="PF13340"/>
    </source>
</evidence>
<sequence length="160" mass="17655">MADALMRRVVPDELWELVEPVLPKAPKRPQGGGRARAESRRVFAAVALVLSGETSWRAVPPSLGVAVPTAHRWFARWTEAGVWERLAFAAQTREIDPELDEWLTFLVEAATARAGAADRRSMSAMAAGTRVEAPVRLPGQVRREDVQPRRRDSGPVRVAV</sequence>
<dbReference type="AlphaFoldDB" id="A0A7W3ZEX2"/>
<dbReference type="Proteomes" id="UP000526734">
    <property type="component" value="Unassembled WGS sequence"/>
</dbReference>
<feature type="domain" description="Insertion element IS402-like" evidence="2">
    <location>
        <begin position="11"/>
        <end position="86"/>
    </location>
</feature>
<dbReference type="EMBL" id="JACGZW010000013">
    <property type="protein sequence ID" value="MBB1158399.1"/>
    <property type="molecule type" value="Genomic_DNA"/>
</dbReference>
<dbReference type="InterPro" id="IPR025161">
    <property type="entry name" value="IS402-like_dom"/>
</dbReference>
<gene>
    <name evidence="3" type="ORF">H4281_35075</name>
</gene>
<comment type="caution">
    <text evidence="3">The sequence shown here is derived from an EMBL/GenBank/DDBJ whole genome shotgun (WGS) entry which is preliminary data.</text>
</comment>
<evidence type="ECO:0000313" key="3">
    <source>
        <dbReference type="EMBL" id="MBB1158399.1"/>
    </source>
</evidence>
<dbReference type="Pfam" id="PF13340">
    <property type="entry name" value="DUF4096"/>
    <property type="match status" value="1"/>
</dbReference>
<dbReference type="PANTHER" id="PTHR46637">
    <property type="entry name" value="TIS1421-TRANSPOSASE PROTEIN A"/>
    <property type="match status" value="1"/>
</dbReference>
<dbReference type="InterPro" id="IPR052909">
    <property type="entry name" value="Transposase_6_like"/>
</dbReference>
<feature type="compositionally biased region" description="Basic and acidic residues" evidence="1">
    <location>
        <begin position="141"/>
        <end position="154"/>
    </location>
</feature>
<evidence type="ECO:0000313" key="4">
    <source>
        <dbReference type="Proteomes" id="UP000526734"/>
    </source>
</evidence>
<accession>A0A7W3ZEX2</accession>
<dbReference type="RefSeq" id="WP_182895156.1">
    <property type="nucleotide sequence ID" value="NZ_JACGZW010000013.1"/>
</dbReference>